<dbReference type="EMBL" id="JAOQJU010000011">
    <property type="protein sequence ID" value="MCU6686943.1"/>
    <property type="molecule type" value="Genomic_DNA"/>
</dbReference>
<dbReference type="RefSeq" id="WP_158370378.1">
    <property type="nucleotide sequence ID" value="NZ_JAOQJU010000011.1"/>
</dbReference>
<comment type="caution">
    <text evidence="1">The sequence shown here is derived from an EMBL/GenBank/DDBJ whole genome shotgun (WGS) entry which is preliminary data.</text>
</comment>
<name>A0ABT2RNF1_9FIRM</name>
<reference evidence="1 2" key="1">
    <citation type="journal article" date="2021" name="ISME Commun">
        <title>Automated analysis of genomic sequences facilitates high-throughput and comprehensive description of bacteria.</title>
        <authorList>
            <person name="Hitch T.C.A."/>
        </authorList>
    </citation>
    <scope>NUCLEOTIDE SEQUENCE [LARGE SCALE GENOMIC DNA]</scope>
    <source>
        <strain evidence="1 2">Sanger_03</strain>
    </source>
</reference>
<evidence type="ECO:0000313" key="1">
    <source>
        <dbReference type="EMBL" id="MCU6686943.1"/>
    </source>
</evidence>
<organism evidence="1 2">
    <name type="scientific">Dorea acetigenes</name>
    <dbReference type="NCBI Taxonomy" id="2981787"/>
    <lineage>
        <taxon>Bacteria</taxon>
        <taxon>Bacillati</taxon>
        <taxon>Bacillota</taxon>
        <taxon>Clostridia</taxon>
        <taxon>Lachnospirales</taxon>
        <taxon>Lachnospiraceae</taxon>
        <taxon>Dorea</taxon>
    </lineage>
</organism>
<proteinExistence type="predicted"/>
<evidence type="ECO:0000313" key="2">
    <source>
        <dbReference type="Proteomes" id="UP001652431"/>
    </source>
</evidence>
<protein>
    <recommendedName>
        <fullName evidence="3">Peptidase M48 domain-containing protein</fullName>
    </recommendedName>
</protein>
<accession>A0ABT2RNF1</accession>
<evidence type="ECO:0008006" key="3">
    <source>
        <dbReference type="Google" id="ProtNLM"/>
    </source>
</evidence>
<gene>
    <name evidence="1" type="ORF">OCV99_10355</name>
</gene>
<dbReference type="Proteomes" id="UP001652431">
    <property type="component" value="Unassembled WGS sequence"/>
</dbReference>
<keyword evidence="2" id="KW-1185">Reference proteome</keyword>
<sequence length="712" mass="82462">MGKKSTIKVIAYCTFDNADLVVFVRGNSIVNLEGAIRLIEGSPEVKYLHSVMGVSEKYLSVLCENKEKKPFYHLNDDIFEISMKIATDGDLGIISRIKKEMDVQIIPGKGSVTYSEVTGHENIVICIRNTDTNTFLQLLYPKGFATHQNPLYGKGIYNIETSVRIGEASLMNIACSSGDRYHQNDKKEECRGWCESEIEKYIRKMPLSLEKGDESFYAYFQALIQTLNMLSQYEKFKLSKDIFYLVFPAFKMLTEQMYAALDFMEEEPKKTQEKAASEAICQFVDAVDSVVNHIVHTDQVFLMVPGYTGTTFSIPIKLCLLYMWMLEKEKKLLNDNQGAEYQCLLSPVMESIPATGLVYPDSEEESRLIRIKVSQRSLYMPRDLMIILTHEIAHYIGNEVRCREVRLSNIIKTLAFIICEGIISKELPDQMENQQEKVIAEGFLKINNKQMYRDFVRELGSAVKQKIPDGKYHVSVIQNVLEECCTSLLTDERGVIYKNIYTIDPEMMEREKKIEQLNCICRLQNKFDDNRKGIVSTRVVSKIISELLEIYKEVFSDVAAYAILQLDVDKYEEAYRISEGRLVKGREDAPYEMRRKIIRCLTEGKIARQLSAETQGENKKETSRSVYIYKNMYAFNCTFDLLYDYAETCYRKLEKRLLEEEHEKQVQEIRDIYNMFYDQTESCESIYASIIKKIKEYTDGIEELLLKELKTQ</sequence>